<proteinExistence type="predicted"/>
<dbReference type="Gene3D" id="1.10.3210.10">
    <property type="entry name" value="Hypothetical protein af1432"/>
    <property type="match status" value="1"/>
</dbReference>
<sequence>MFVHLNVGWMSHPFPLSSFKLTSSEQIETIRSLGLTRLTWSPERSDIEEPAVEASAAAAGVPPVEEEAPKPLDARQLARLALHAQMEIAQRCERQFTEACRDLRRANDKVLTDPAQANADAQQLARAILDKMLVEGEPCLRVLGEMASDRHAAHSLNVTVVSLMLGRQLSIPANVLLELGVGALMHDIGKVALPDRVRLAREDFNAGEAALYRDHVAQGLILGRRMGLSADAQLVIAQHHELADGSGFPSALMLPRMSLPARIVALVNRYDNLCNAASPAQSITPHEALSRLFAQCRSKFDETLLSGFIKMMGIYPPGSVVQLSDDRYAMVMTVNAAHPLKPRVLVYDPAVAAEDAIHLDLEKTPQLGIRRSLKPVQLPTRAVDYLKPRQRISYFFDVESAPKEDAREEAAA</sequence>
<dbReference type="PROSITE" id="PS51832">
    <property type="entry name" value="HD_GYP"/>
    <property type="match status" value="1"/>
</dbReference>
<feature type="domain" description="HD-GYP" evidence="1">
    <location>
        <begin position="129"/>
        <end position="324"/>
    </location>
</feature>
<dbReference type="Pfam" id="PF11871">
    <property type="entry name" value="DUF3391"/>
    <property type="match status" value="1"/>
</dbReference>
<dbReference type="SUPFAM" id="SSF109604">
    <property type="entry name" value="HD-domain/PDEase-like"/>
    <property type="match status" value="1"/>
</dbReference>
<dbReference type="InterPro" id="IPR021812">
    <property type="entry name" value="DUF3391"/>
</dbReference>
<accession>A0A9X1YK95</accession>
<dbReference type="RefSeq" id="WP_420854741.1">
    <property type="nucleotide sequence ID" value="NZ_JAJLJH010000005.1"/>
</dbReference>
<comment type="caution">
    <text evidence="2">The sequence shown here is derived from an EMBL/GenBank/DDBJ whole genome shotgun (WGS) entry which is preliminary data.</text>
</comment>
<dbReference type="EMBL" id="JAJLJH010000005">
    <property type="protein sequence ID" value="MCK9687743.1"/>
    <property type="molecule type" value="Genomic_DNA"/>
</dbReference>
<protein>
    <submittedName>
        <fullName evidence="2">DUF3391 domain-containing protein</fullName>
    </submittedName>
</protein>
<organism evidence="2 3">
    <name type="scientific">Scleromatobacter humisilvae</name>
    <dbReference type="NCBI Taxonomy" id="2897159"/>
    <lineage>
        <taxon>Bacteria</taxon>
        <taxon>Pseudomonadati</taxon>
        <taxon>Pseudomonadota</taxon>
        <taxon>Betaproteobacteria</taxon>
        <taxon>Burkholderiales</taxon>
        <taxon>Sphaerotilaceae</taxon>
        <taxon>Scleromatobacter</taxon>
    </lineage>
</organism>
<dbReference type="PANTHER" id="PTHR45228">
    <property type="entry name" value="CYCLIC DI-GMP PHOSPHODIESTERASE TM_0186-RELATED"/>
    <property type="match status" value="1"/>
</dbReference>
<dbReference type="NCBIfam" id="TIGR00277">
    <property type="entry name" value="HDIG"/>
    <property type="match status" value="1"/>
</dbReference>
<name>A0A9X1YK95_9BURK</name>
<dbReference type="PANTHER" id="PTHR45228:SF4">
    <property type="entry name" value="LIPOPROTEIN"/>
    <property type="match status" value="1"/>
</dbReference>
<dbReference type="InterPro" id="IPR037522">
    <property type="entry name" value="HD_GYP_dom"/>
</dbReference>
<dbReference type="InterPro" id="IPR052020">
    <property type="entry name" value="Cyclic_di-GMP/3'3'-cGAMP_PDE"/>
</dbReference>
<dbReference type="SMART" id="SM00471">
    <property type="entry name" value="HDc"/>
    <property type="match status" value="1"/>
</dbReference>
<evidence type="ECO:0000313" key="3">
    <source>
        <dbReference type="Proteomes" id="UP001139353"/>
    </source>
</evidence>
<evidence type="ECO:0000259" key="1">
    <source>
        <dbReference type="PROSITE" id="PS51832"/>
    </source>
</evidence>
<dbReference type="Pfam" id="PF13487">
    <property type="entry name" value="HD_5"/>
    <property type="match status" value="1"/>
</dbReference>
<evidence type="ECO:0000313" key="2">
    <source>
        <dbReference type="EMBL" id="MCK9687743.1"/>
    </source>
</evidence>
<dbReference type="AlphaFoldDB" id="A0A9X1YK95"/>
<dbReference type="CDD" id="cd00077">
    <property type="entry name" value="HDc"/>
    <property type="match status" value="1"/>
</dbReference>
<keyword evidence="3" id="KW-1185">Reference proteome</keyword>
<reference evidence="2" key="1">
    <citation type="submission" date="2021-11" db="EMBL/GenBank/DDBJ databases">
        <title>BS-T2-15 a new species belonging to the Comamonadaceae family isolated from the soil of a French oak forest.</title>
        <authorList>
            <person name="Mieszkin S."/>
            <person name="Alain K."/>
        </authorList>
    </citation>
    <scope>NUCLEOTIDE SEQUENCE</scope>
    <source>
        <strain evidence="2">BS-T2-15</strain>
    </source>
</reference>
<dbReference type="InterPro" id="IPR006675">
    <property type="entry name" value="HDIG_dom"/>
</dbReference>
<gene>
    <name evidence="2" type="ORF">LPC04_18735</name>
</gene>
<dbReference type="InterPro" id="IPR003607">
    <property type="entry name" value="HD/PDEase_dom"/>
</dbReference>
<dbReference type="Proteomes" id="UP001139353">
    <property type="component" value="Unassembled WGS sequence"/>
</dbReference>
<dbReference type="GO" id="GO:0008081">
    <property type="term" value="F:phosphoric diester hydrolase activity"/>
    <property type="evidence" value="ECO:0007669"/>
    <property type="project" value="UniProtKB-ARBA"/>
</dbReference>